<evidence type="ECO:0000313" key="1">
    <source>
        <dbReference type="EMBL" id="QLY77848.1"/>
    </source>
</evidence>
<dbReference type="EMBL" id="CP059378">
    <property type="protein sequence ID" value="QLY77848.1"/>
    <property type="molecule type" value="Genomic_DNA"/>
</dbReference>
<dbReference type="Proteomes" id="UP000512286">
    <property type="component" value="Chromosome"/>
</dbReference>
<dbReference type="AlphaFoldDB" id="A0A7D6VNC1"/>
<organism evidence="1 2">
    <name type="scientific">Clostridium intestinale</name>
    <dbReference type="NCBI Taxonomy" id="36845"/>
    <lineage>
        <taxon>Bacteria</taxon>
        <taxon>Bacillati</taxon>
        <taxon>Bacillota</taxon>
        <taxon>Clostridia</taxon>
        <taxon>Eubacteriales</taxon>
        <taxon>Clostridiaceae</taxon>
        <taxon>Clostridium</taxon>
    </lineage>
</organism>
<dbReference type="KEGG" id="cint:HZF06_12075"/>
<sequence length="452" mass="52399">MLEQKLFFTRNGEYTLWEKLQEISVGKLEIIKAYISDELRVDMKGYENASTESYIYNCYRIVDVEQKYLLDKHINQFFEEDKGVGTDFNGTLYKMDVSYMNAEIIYNLLEKLEEKVDIFDIEGLKISRFNREEENCVDIRVSSTKKIDYKENTNDRLINTEVRIYIDLGLMVMTDYSDYTHAKSVKSMLVQEIRYIILNQNGVLEPYTLSDMALRVLLKRSKKYASKFKFAVGDYMSLDCNILENVTEDPLLISGLKEIYDKHKMFEIKVSMSANEEKYITIDGERGKLSSRSKCIEISDINEFVILISEVVKYDYLNSNYIKQSKDIAKRVLVGPTTSKISQVDGIYSIIYESITGILASKVDIDNISLTINAFFYSLLKKIEVSEDVTSEYEIDTITLQTIKKMFGIDSVKVNKLYNKLIEIALSQDSDVLIAELDKFIKQYGEEYVNSI</sequence>
<name>A0A7D6VNC1_9CLOT</name>
<dbReference type="RefSeq" id="WP_181600342.1">
    <property type="nucleotide sequence ID" value="NZ_CP059378.1"/>
</dbReference>
<reference evidence="1 2" key="1">
    <citation type="submission" date="2020-07" db="EMBL/GenBank/DDBJ databases">
        <title>Electron transfer.</title>
        <authorList>
            <person name="Huang L."/>
            <person name="Liu X."/>
            <person name="Zhou S."/>
        </authorList>
    </citation>
    <scope>NUCLEOTIDE SEQUENCE [LARGE SCALE GENOMIC DNA]</scope>
    <source>
        <strain evidence="1 2">Lx1</strain>
    </source>
</reference>
<accession>A0A7D6VNC1</accession>
<protein>
    <submittedName>
        <fullName evidence="1">Uncharacterized protein</fullName>
    </submittedName>
</protein>
<proteinExistence type="predicted"/>
<gene>
    <name evidence="1" type="ORF">HZF06_12075</name>
</gene>
<evidence type="ECO:0000313" key="2">
    <source>
        <dbReference type="Proteomes" id="UP000512286"/>
    </source>
</evidence>